<dbReference type="GO" id="GO:0005634">
    <property type="term" value="C:nucleus"/>
    <property type="evidence" value="ECO:0007669"/>
    <property type="project" value="TreeGrafter"/>
</dbReference>
<dbReference type="Pfam" id="PF01612">
    <property type="entry name" value="DNA_pol_A_exo1"/>
    <property type="match status" value="1"/>
</dbReference>
<dbReference type="CDD" id="cd06141">
    <property type="entry name" value="WRN_exo"/>
    <property type="match status" value="1"/>
</dbReference>
<dbReference type="GO" id="GO:0005737">
    <property type="term" value="C:cytoplasm"/>
    <property type="evidence" value="ECO:0007669"/>
    <property type="project" value="TreeGrafter"/>
</dbReference>
<dbReference type="Gene3D" id="3.30.420.10">
    <property type="entry name" value="Ribonuclease H-like superfamily/Ribonuclease H"/>
    <property type="match status" value="1"/>
</dbReference>
<protein>
    <recommendedName>
        <fullName evidence="3">3'-5' exonuclease domain-containing protein</fullName>
    </recommendedName>
</protein>
<proteinExistence type="predicted"/>
<dbReference type="SUPFAM" id="SSF53098">
    <property type="entry name" value="Ribonuclease H-like"/>
    <property type="match status" value="1"/>
</dbReference>
<feature type="domain" description="3'-5' exonuclease" evidence="3">
    <location>
        <begin position="28"/>
        <end position="225"/>
    </location>
</feature>
<evidence type="ECO:0000313" key="4">
    <source>
        <dbReference type="EMBL" id="RZC71393.1"/>
    </source>
</evidence>
<evidence type="ECO:0000256" key="1">
    <source>
        <dbReference type="ARBA" id="ARBA00022722"/>
    </source>
</evidence>
<dbReference type="InterPro" id="IPR036397">
    <property type="entry name" value="RNaseH_sf"/>
</dbReference>
<reference evidence="4 5" key="1">
    <citation type="journal article" date="2018" name="Science">
        <title>The opium poppy genome and morphinan production.</title>
        <authorList>
            <person name="Guo L."/>
            <person name="Winzer T."/>
            <person name="Yang X."/>
            <person name="Li Y."/>
            <person name="Ning Z."/>
            <person name="He Z."/>
            <person name="Teodor R."/>
            <person name="Lu Y."/>
            <person name="Bowser T.A."/>
            <person name="Graham I.A."/>
            <person name="Ye K."/>
        </authorList>
    </citation>
    <scope>NUCLEOTIDE SEQUENCE [LARGE SCALE GENOMIC DNA]</scope>
    <source>
        <strain evidence="5">cv. HN1</strain>
        <tissue evidence="4">Leaves</tissue>
    </source>
</reference>
<dbReference type="PANTHER" id="PTHR13620:SF121">
    <property type="entry name" value="EMB|CAB82946.1-RELATED"/>
    <property type="match status" value="1"/>
</dbReference>
<dbReference type="GO" id="GO:0003676">
    <property type="term" value="F:nucleic acid binding"/>
    <property type="evidence" value="ECO:0007669"/>
    <property type="project" value="InterPro"/>
</dbReference>
<evidence type="ECO:0000256" key="2">
    <source>
        <dbReference type="ARBA" id="ARBA00022801"/>
    </source>
</evidence>
<dbReference type="InterPro" id="IPR002562">
    <property type="entry name" value="3'-5'_exonuclease_dom"/>
</dbReference>
<evidence type="ECO:0000313" key="5">
    <source>
        <dbReference type="Proteomes" id="UP000316621"/>
    </source>
</evidence>
<dbReference type="PANTHER" id="PTHR13620">
    <property type="entry name" value="3-5 EXONUCLEASE"/>
    <property type="match status" value="1"/>
</dbReference>
<dbReference type="Proteomes" id="UP000316621">
    <property type="component" value="Chromosome 7"/>
</dbReference>
<dbReference type="OMA" id="YISFEVG"/>
<dbReference type="GO" id="GO:0006139">
    <property type="term" value="P:nucleobase-containing compound metabolic process"/>
    <property type="evidence" value="ECO:0007669"/>
    <property type="project" value="InterPro"/>
</dbReference>
<keyword evidence="5" id="KW-1185">Reference proteome</keyword>
<keyword evidence="2" id="KW-0378">Hydrolase</keyword>
<dbReference type="InterPro" id="IPR012337">
    <property type="entry name" value="RNaseH-like_sf"/>
</dbReference>
<dbReference type="STRING" id="3469.A0A4Y7KDD5"/>
<dbReference type="OrthoDB" id="446462at2759"/>
<dbReference type="EMBL" id="CM010721">
    <property type="protein sequence ID" value="RZC71393.1"/>
    <property type="molecule type" value="Genomic_DNA"/>
</dbReference>
<name>A0A4Y7KDD5_PAPSO</name>
<accession>A0A4Y7KDD5</accession>
<keyword evidence="1" id="KW-0540">Nuclease</keyword>
<sequence length="235" mass="26916">MTIRTLPNYYPDTQDLYSVTVNGEKIKITVTKDAATVDHWIEQVYSDYKDTLDRCINRREYSTENFIVGLDVEWKPAAFGSKYDTPPVAILQLCVGRRCLIFQILRSEKIPKSLHRFLEDDNLRFVGVGIEDVAFKLEGDFDVSVRKAVDLEDLVAENYRNKELKTLGLMGLAKVVLRSGEIEKPADVSESNWSQRYLTQAQIESACVDAYVSFKIGNRFRFTYGRFNGSRSVLD</sequence>
<dbReference type="AlphaFoldDB" id="A0A4Y7KDD5"/>
<dbReference type="Gramene" id="RZC71393">
    <property type="protein sequence ID" value="RZC71393"/>
    <property type="gene ID" value="C5167_034558"/>
</dbReference>
<dbReference type="SMART" id="SM00474">
    <property type="entry name" value="35EXOc"/>
    <property type="match status" value="1"/>
</dbReference>
<dbReference type="InterPro" id="IPR051132">
    <property type="entry name" value="3-5_Exonuclease_domain"/>
</dbReference>
<organism evidence="4 5">
    <name type="scientific">Papaver somniferum</name>
    <name type="common">Opium poppy</name>
    <dbReference type="NCBI Taxonomy" id="3469"/>
    <lineage>
        <taxon>Eukaryota</taxon>
        <taxon>Viridiplantae</taxon>
        <taxon>Streptophyta</taxon>
        <taxon>Embryophyta</taxon>
        <taxon>Tracheophyta</taxon>
        <taxon>Spermatophyta</taxon>
        <taxon>Magnoliopsida</taxon>
        <taxon>Ranunculales</taxon>
        <taxon>Papaveraceae</taxon>
        <taxon>Papaveroideae</taxon>
        <taxon>Papaver</taxon>
    </lineage>
</organism>
<dbReference type="GO" id="GO:0008408">
    <property type="term" value="F:3'-5' exonuclease activity"/>
    <property type="evidence" value="ECO:0007669"/>
    <property type="project" value="InterPro"/>
</dbReference>
<evidence type="ECO:0000259" key="3">
    <source>
        <dbReference type="SMART" id="SM00474"/>
    </source>
</evidence>
<gene>
    <name evidence="4" type="ORF">C5167_034558</name>
</gene>